<dbReference type="Gene3D" id="1.20.1500.10">
    <property type="entry name" value="YheA/YmcA-like"/>
    <property type="match status" value="1"/>
</dbReference>
<dbReference type="InterPro" id="IPR023378">
    <property type="entry name" value="YheA/YmcA-like_dom_sf"/>
</dbReference>
<dbReference type="Proteomes" id="UP000589351">
    <property type="component" value="Unassembled WGS sequence"/>
</dbReference>
<dbReference type="Pfam" id="PF06133">
    <property type="entry name" value="Com_YlbF"/>
    <property type="match status" value="1"/>
</dbReference>
<comment type="caution">
    <text evidence="1">The sequence shown here is derived from an EMBL/GenBank/DDBJ whole genome shotgun (WGS) entry which is preliminary data.</text>
</comment>
<dbReference type="InterPro" id="IPR052767">
    <property type="entry name" value="Bact_com_dev_regulator"/>
</dbReference>
<name>A0A6V7RNU0_9STAP</name>
<dbReference type="AlphaFoldDB" id="A0A6V7RNU0"/>
<sequence length="145" mass="16700">MQTMMSFEIMDMLDSLNDMVTDTEEYNNYCYYKKLLDTDREVSQMIKKFVALKEDFEEVQRFGKYHPDFSSKRRELNQFKKSLDMTPIVMEYRRAEFQLQSMLDEVLFIVGQAISPHANIVSSNPFFSNSSNSGCATGGSCSCAG</sequence>
<evidence type="ECO:0008006" key="3">
    <source>
        <dbReference type="Google" id="ProtNLM"/>
    </source>
</evidence>
<dbReference type="RefSeq" id="WP_185126147.1">
    <property type="nucleotide sequence ID" value="NZ_CAJEWD010000008.1"/>
</dbReference>
<evidence type="ECO:0000313" key="2">
    <source>
        <dbReference type="Proteomes" id="UP000589351"/>
    </source>
</evidence>
<accession>A0A6V7RNU0</accession>
<dbReference type="SUPFAM" id="SSF158622">
    <property type="entry name" value="YheA/YmcA-like"/>
    <property type="match status" value="1"/>
</dbReference>
<dbReference type="PANTHER" id="PTHR38448">
    <property type="entry name" value="REGULATORY PROTEIN YLBF-RELATED"/>
    <property type="match status" value="1"/>
</dbReference>
<organism evidence="1 2">
    <name type="scientific">Jeotgalicoccus meleagridis</name>
    <dbReference type="NCBI Taxonomy" id="2759181"/>
    <lineage>
        <taxon>Bacteria</taxon>
        <taxon>Bacillati</taxon>
        <taxon>Bacillota</taxon>
        <taxon>Bacilli</taxon>
        <taxon>Bacillales</taxon>
        <taxon>Staphylococcaceae</taxon>
        <taxon>Jeotgalicoccus</taxon>
    </lineage>
</organism>
<dbReference type="EMBL" id="CAJEWD010000008">
    <property type="protein sequence ID" value="CAD2079390.1"/>
    <property type="molecule type" value="Genomic_DNA"/>
</dbReference>
<evidence type="ECO:0000313" key="1">
    <source>
        <dbReference type="EMBL" id="CAD2079390.1"/>
    </source>
</evidence>
<reference evidence="1 2" key="1">
    <citation type="submission" date="2020-07" db="EMBL/GenBank/DDBJ databases">
        <authorList>
            <person name="Criscuolo A."/>
        </authorList>
    </citation>
    <scope>NUCLEOTIDE SEQUENCE [LARGE SCALE GENOMIC DNA]</scope>
    <source>
        <strain evidence="1">CIP111649</strain>
    </source>
</reference>
<dbReference type="PANTHER" id="PTHR38448:SF2">
    <property type="entry name" value="REGULATORY PROTEIN YLBF"/>
    <property type="match status" value="1"/>
</dbReference>
<proteinExistence type="predicted"/>
<protein>
    <recommendedName>
        <fullName evidence="3">YlbF family regulator</fullName>
    </recommendedName>
</protein>
<dbReference type="InterPro" id="IPR010368">
    <property type="entry name" value="Com_YlbF"/>
</dbReference>
<gene>
    <name evidence="1" type="ORF">JEODO184_01671</name>
</gene>
<keyword evidence="2" id="KW-1185">Reference proteome</keyword>